<dbReference type="Gene3D" id="2.130.10.10">
    <property type="entry name" value="YVTN repeat-like/Quinoprotein amine dehydrogenase"/>
    <property type="match status" value="1"/>
</dbReference>
<evidence type="ECO:0000313" key="1">
    <source>
        <dbReference type="EMBL" id="TNJ66378.1"/>
    </source>
</evidence>
<dbReference type="AlphaFoldDB" id="A0A5C4TBB1"/>
<dbReference type="SUPFAM" id="SSF82171">
    <property type="entry name" value="DPP6 N-terminal domain-like"/>
    <property type="match status" value="1"/>
</dbReference>
<dbReference type="OrthoDB" id="8432779at2"/>
<gene>
    <name evidence="1" type="ORF">FE784_10395</name>
</gene>
<protein>
    <recommendedName>
        <fullName evidence="3">Oligogalacturonate lyase domain-containing protein</fullName>
    </recommendedName>
</protein>
<keyword evidence="2" id="KW-1185">Reference proteome</keyword>
<sequence length="347" mass="39031">MLEVRTLCDKWTGRTIKAIGRTGSDTGQHYFTANTWLSDSRRLVLSAHIDESRRCRYVLFDTDSGRSQSIVDDAGWGAGIVSSDDKLYYIDGRALRCVDLTTMSHSIVTLLEEGSEFHGPPSITNDGSTIGIYWSRGGEWVIGSVEVSTGAIRQAISPGFAKPYDVANHAMINPIYRNLLFYAHEGKTEHIPDRIWAVDSGTGEAKNLYRQKRLDDGTHVEYVGHEMWAYGGERLYFVKYDPSPLKPTGIYWVDKLGENSGFLNGDYLYWHAAASPDDRWVVADTHEQGSKIVLVDAENGTSRPLCEVRRWEEHPGHPHPAFSPDSRKVSFTFADEENRLWVGIVEI</sequence>
<proteinExistence type="predicted"/>
<evidence type="ECO:0000313" key="2">
    <source>
        <dbReference type="Proteomes" id="UP000307943"/>
    </source>
</evidence>
<dbReference type="Proteomes" id="UP000307943">
    <property type="component" value="Unassembled WGS sequence"/>
</dbReference>
<comment type="caution">
    <text evidence="1">The sequence shown here is derived from an EMBL/GenBank/DDBJ whole genome shotgun (WGS) entry which is preliminary data.</text>
</comment>
<name>A0A5C4TBB1_9BACL</name>
<dbReference type="EMBL" id="VDCQ01000011">
    <property type="protein sequence ID" value="TNJ66378.1"/>
    <property type="molecule type" value="Genomic_DNA"/>
</dbReference>
<evidence type="ECO:0008006" key="3">
    <source>
        <dbReference type="Google" id="ProtNLM"/>
    </source>
</evidence>
<organism evidence="1 2">
    <name type="scientific">Paenibacillus hemerocallicola</name>
    <dbReference type="NCBI Taxonomy" id="1172614"/>
    <lineage>
        <taxon>Bacteria</taxon>
        <taxon>Bacillati</taxon>
        <taxon>Bacillota</taxon>
        <taxon>Bacilli</taxon>
        <taxon>Bacillales</taxon>
        <taxon>Paenibacillaceae</taxon>
        <taxon>Paenibacillus</taxon>
    </lineage>
</organism>
<dbReference type="InterPro" id="IPR015943">
    <property type="entry name" value="WD40/YVTN_repeat-like_dom_sf"/>
</dbReference>
<accession>A0A5C4TBB1</accession>
<dbReference type="RefSeq" id="WP_139602134.1">
    <property type="nucleotide sequence ID" value="NZ_VDCQ01000011.1"/>
</dbReference>
<reference evidence="1 2" key="1">
    <citation type="submission" date="2019-05" db="EMBL/GenBank/DDBJ databases">
        <title>We sequenced the genome of Paenibacillus hemerocallicola KCTC 33185 for further insight into its adaptation and study the phylogeny of Paenibacillus.</title>
        <authorList>
            <person name="Narsing Rao M.P."/>
        </authorList>
    </citation>
    <scope>NUCLEOTIDE SEQUENCE [LARGE SCALE GENOMIC DNA]</scope>
    <source>
        <strain evidence="1 2">KCTC 33185</strain>
    </source>
</reference>